<protein>
    <recommendedName>
        <fullName evidence="4">EF-hand domain-containing protein</fullName>
    </recommendedName>
</protein>
<evidence type="ECO:0008006" key="4">
    <source>
        <dbReference type="Google" id="ProtNLM"/>
    </source>
</evidence>
<dbReference type="Proteomes" id="UP000297245">
    <property type="component" value="Unassembled WGS sequence"/>
</dbReference>
<evidence type="ECO:0000313" key="2">
    <source>
        <dbReference type="EMBL" id="THU80836.1"/>
    </source>
</evidence>
<dbReference type="AlphaFoldDB" id="A0A4S8KXU5"/>
<reference evidence="2 3" key="1">
    <citation type="journal article" date="2019" name="Nat. Ecol. Evol.">
        <title>Megaphylogeny resolves global patterns of mushroom evolution.</title>
        <authorList>
            <person name="Varga T."/>
            <person name="Krizsan K."/>
            <person name="Foldi C."/>
            <person name="Dima B."/>
            <person name="Sanchez-Garcia M."/>
            <person name="Sanchez-Ramirez S."/>
            <person name="Szollosi G.J."/>
            <person name="Szarkandi J.G."/>
            <person name="Papp V."/>
            <person name="Albert L."/>
            <person name="Andreopoulos W."/>
            <person name="Angelini C."/>
            <person name="Antonin V."/>
            <person name="Barry K.W."/>
            <person name="Bougher N.L."/>
            <person name="Buchanan P."/>
            <person name="Buyck B."/>
            <person name="Bense V."/>
            <person name="Catcheside P."/>
            <person name="Chovatia M."/>
            <person name="Cooper J."/>
            <person name="Damon W."/>
            <person name="Desjardin D."/>
            <person name="Finy P."/>
            <person name="Geml J."/>
            <person name="Haridas S."/>
            <person name="Hughes K."/>
            <person name="Justo A."/>
            <person name="Karasinski D."/>
            <person name="Kautmanova I."/>
            <person name="Kiss B."/>
            <person name="Kocsube S."/>
            <person name="Kotiranta H."/>
            <person name="LaButti K.M."/>
            <person name="Lechner B.E."/>
            <person name="Liimatainen K."/>
            <person name="Lipzen A."/>
            <person name="Lukacs Z."/>
            <person name="Mihaltcheva S."/>
            <person name="Morgado L.N."/>
            <person name="Niskanen T."/>
            <person name="Noordeloos M.E."/>
            <person name="Ohm R.A."/>
            <person name="Ortiz-Santana B."/>
            <person name="Ovrebo C."/>
            <person name="Racz N."/>
            <person name="Riley R."/>
            <person name="Savchenko A."/>
            <person name="Shiryaev A."/>
            <person name="Soop K."/>
            <person name="Spirin V."/>
            <person name="Szebenyi C."/>
            <person name="Tomsovsky M."/>
            <person name="Tulloss R.E."/>
            <person name="Uehling J."/>
            <person name="Grigoriev I.V."/>
            <person name="Vagvolgyi C."/>
            <person name="Papp T."/>
            <person name="Martin F.M."/>
            <person name="Miettinen O."/>
            <person name="Hibbett D.S."/>
            <person name="Nagy L.G."/>
        </authorList>
    </citation>
    <scope>NUCLEOTIDE SEQUENCE [LARGE SCALE GENOMIC DNA]</scope>
    <source>
        <strain evidence="2 3">CBS 962.96</strain>
    </source>
</reference>
<sequence length="270" mass="28851">MSENAKRRSSAQLYVPEIEGICGNSSTTPPLHFNSCEPSSSSTTDNTSDGRRSDDCSPLCISTSSVLSPDTIITFFTNSDSSNTGWISRNHYQDAFNENFNPDRLTKRLEGGLPPAGLAAVVLGAGAGAGTAVYAHHQAGQKGGGSGGGRALSVVSTKESFMNRQQQWQQEGGTQFGTFGPGPVLSAVEGAGVVGGIWVGGYGGKRGMVVHNPDLDDEENKEGMRVDGVRRLRRMYLVGGLKCNKELQEVLDWHIEIILIHPEPRDNCNP</sequence>
<dbReference type="EMBL" id="ML179865">
    <property type="protein sequence ID" value="THU80836.1"/>
    <property type="molecule type" value="Genomic_DNA"/>
</dbReference>
<proteinExistence type="predicted"/>
<keyword evidence="3" id="KW-1185">Reference proteome</keyword>
<evidence type="ECO:0000313" key="3">
    <source>
        <dbReference type="Proteomes" id="UP000297245"/>
    </source>
</evidence>
<feature type="region of interest" description="Disordered" evidence="1">
    <location>
        <begin position="33"/>
        <end position="55"/>
    </location>
</feature>
<organism evidence="2 3">
    <name type="scientific">Dendrothele bispora (strain CBS 962.96)</name>
    <dbReference type="NCBI Taxonomy" id="1314807"/>
    <lineage>
        <taxon>Eukaryota</taxon>
        <taxon>Fungi</taxon>
        <taxon>Dikarya</taxon>
        <taxon>Basidiomycota</taxon>
        <taxon>Agaricomycotina</taxon>
        <taxon>Agaricomycetes</taxon>
        <taxon>Agaricomycetidae</taxon>
        <taxon>Agaricales</taxon>
        <taxon>Agaricales incertae sedis</taxon>
        <taxon>Dendrothele</taxon>
    </lineage>
</organism>
<accession>A0A4S8KXU5</accession>
<gene>
    <name evidence="2" type="ORF">K435DRAFT_873963</name>
</gene>
<name>A0A4S8KXU5_DENBC</name>
<evidence type="ECO:0000256" key="1">
    <source>
        <dbReference type="SAM" id="MobiDB-lite"/>
    </source>
</evidence>